<dbReference type="AlphaFoldDB" id="A0A8H4M2H0"/>
<evidence type="ECO:0000313" key="3">
    <source>
        <dbReference type="Proteomes" id="UP000653565"/>
    </source>
</evidence>
<dbReference type="InterPro" id="IPR021842">
    <property type="entry name" value="DUF3435"/>
</dbReference>
<evidence type="ECO:0000313" key="2">
    <source>
        <dbReference type="EMBL" id="KAF4225958.1"/>
    </source>
</evidence>
<protein>
    <submittedName>
        <fullName evidence="2">Uncharacterized protein</fullName>
    </submittedName>
</protein>
<reference evidence="2" key="1">
    <citation type="journal article" date="2020" name="bioRxiv">
        <title>Genomic and phenotypic heterogeneity of clinical isolates of the human pathogens Aspergillus fumigatus, Aspergillus lentulus and Aspergillus fumigatiaffinis.</title>
        <authorList>
            <person name="dos Santos R.A.C."/>
            <person name="Steenwyk J.L."/>
            <person name="Rivero-Menendez O."/>
            <person name="Mead M.E."/>
            <person name="Silva L.P."/>
            <person name="Bastos R.W."/>
            <person name="Alastruey-Izquierdo A."/>
            <person name="Goldman G.H."/>
            <person name="Rokas A."/>
        </authorList>
    </citation>
    <scope>NUCLEOTIDE SEQUENCE</scope>
    <source>
        <strain evidence="2">CNM-CM6805</strain>
    </source>
</reference>
<accession>A0A8H4M2H0</accession>
<feature type="region of interest" description="Disordered" evidence="1">
    <location>
        <begin position="116"/>
        <end position="171"/>
    </location>
</feature>
<dbReference type="Proteomes" id="UP000653565">
    <property type="component" value="Unassembled WGS sequence"/>
</dbReference>
<organism evidence="2 3">
    <name type="scientific">Aspergillus fumigatiaffinis</name>
    <dbReference type="NCBI Taxonomy" id="340414"/>
    <lineage>
        <taxon>Eukaryota</taxon>
        <taxon>Fungi</taxon>
        <taxon>Dikarya</taxon>
        <taxon>Ascomycota</taxon>
        <taxon>Pezizomycotina</taxon>
        <taxon>Eurotiomycetes</taxon>
        <taxon>Eurotiomycetidae</taxon>
        <taxon>Eurotiales</taxon>
        <taxon>Aspergillaceae</taxon>
        <taxon>Aspergillus</taxon>
        <taxon>Aspergillus subgen. Fumigati</taxon>
    </lineage>
</organism>
<keyword evidence="3" id="KW-1185">Reference proteome</keyword>
<evidence type="ECO:0000256" key="1">
    <source>
        <dbReference type="SAM" id="MobiDB-lite"/>
    </source>
</evidence>
<dbReference type="EMBL" id="JAAAPX010000301">
    <property type="protein sequence ID" value="KAF4225958.1"/>
    <property type="molecule type" value="Genomic_DNA"/>
</dbReference>
<reference evidence="2" key="2">
    <citation type="submission" date="2020-04" db="EMBL/GenBank/DDBJ databases">
        <authorList>
            <person name="Santos R.A.C."/>
            <person name="Steenwyk J.L."/>
            <person name="Rivero-Menendez O."/>
            <person name="Mead M.E."/>
            <person name="Silva L.P."/>
            <person name="Bastos R.W."/>
            <person name="Alastruey-Izquierdo A."/>
            <person name="Goldman G.H."/>
            <person name="Rokas A."/>
        </authorList>
    </citation>
    <scope>NUCLEOTIDE SEQUENCE</scope>
    <source>
        <strain evidence="2">CNM-CM6805</strain>
    </source>
</reference>
<name>A0A8H4M2H0_9EURO</name>
<dbReference type="Pfam" id="PF11917">
    <property type="entry name" value="DUF3435"/>
    <property type="match status" value="1"/>
</dbReference>
<comment type="caution">
    <text evidence="2">The sequence shown here is derived from an EMBL/GenBank/DDBJ whole genome shotgun (WGS) entry which is preliminary data.</text>
</comment>
<sequence length="185" mass="20587">MMTSRTESSSTDALAAKRGSQSSLHFTNMQRTSHRALLLSMDTVVWLSWNDLLLADYIKQEEAKEPFEDAMPPIQLHLLQCLLPYPISNSLEDEWNRHDAAEDAILQYCDLLEGNPLRGGPRRETTNSAASDEPMAQPQDAPQVQDGASTCEVEPSTVHGKPSRATKEYLGNSELPEACLSMLRE</sequence>
<gene>
    <name evidence="2" type="ORF">CNMCM6805_005586</name>
</gene>
<proteinExistence type="predicted"/>